<feature type="region of interest" description="Disordered" evidence="1">
    <location>
        <begin position="1"/>
        <end position="32"/>
    </location>
</feature>
<dbReference type="EMBL" id="UYRU01113030">
    <property type="protein sequence ID" value="VDN44775.1"/>
    <property type="molecule type" value="Genomic_DNA"/>
</dbReference>
<dbReference type="AlphaFoldDB" id="A0A3P7NP65"/>
<reference evidence="2 3" key="1">
    <citation type="submission" date="2018-11" db="EMBL/GenBank/DDBJ databases">
        <authorList>
            <consortium name="Pathogen Informatics"/>
        </authorList>
    </citation>
    <scope>NUCLEOTIDE SEQUENCE [LARGE SCALE GENOMIC DNA]</scope>
</reference>
<proteinExistence type="predicted"/>
<name>A0A3P7NP65_DIBLA</name>
<feature type="compositionally biased region" description="Basic and acidic residues" evidence="1">
    <location>
        <begin position="53"/>
        <end position="63"/>
    </location>
</feature>
<dbReference type="Proteomes" id="UP000281553">
    <property type="component" value="Unassembled WGS sequence"/>
</dbReference>
<evidence type="ECO:0000313" key="3">
    <source>
        <dbReference type="Proteomes" id="UP000281553"/>
    </source>
</evidence>
<protein>
    <submittedName>
        <fullName evidence="2">Uncharacterized protein</fullName>
    </submittedName>
</protein>
<evidence type="ECO:0000256" key="1">
    <source>
        <dbReference type="SAM" id="MobiDB-lite"/>
    </source>
</evidence>
<organism evidence="2 3">
    <name type="scientific">Dibothriocephalus latus</name>
    <name type="common">Fish tapeworm</name>
    <name type="synonym">Diphyllobothrium latum</name>
    <dbReference type="NCBI Taxonomy" id="60516"/>
    <lineage>
        <taxon>Eukaryota</taxon>
        <taxon>Metazoa</taxon>
        <taxon>Spiralia</taxon>
        <taxon>Lophotrochozoa</taxon>
        <taxon>Platyhelminthes</taxon>
        <taxon>Cestoda</taxon>
        <taxon>Eucestoda</taxon>
        <taxon>Diphyllobothriidea</taxon>
        <taxon>Diphyllobothriidae</taxon>
        <taxon>Dibothriocephalus</taxon>
    </lineage>
</organism>
<feature type="compositionally biased region" description="Low complexity" evidence="1">
    <location>
        <begin position="7"/>
        <end position="27"/>
    </location>
</feature>
<keyword evidence="3" id="KW-1185">Reference proteome</keyword>
<feature type="region of interest" description="Disordered" evidence="1">
    <location>
        <begin position="47"/>
        <end position="69"/>
    </location>
</feature>
<evidence type="ECO:0000313" key="2">
    <source>
        <dbReference type="EMBL" id="VDN44775.1"/>
    </source>
</evidence>
<accession>A0A3P7NP65</accession>
<gene>
    <name evidence="2" type="ORF">DILT_LOCUS19428</name>
</gene>
<sequence>MATNFLSSVVDDSTDPSQPSSRRPSGSHQLILPPSESALTLLTEVASPSDDLTDSKKEPHEEAFSALDW</sequence>